<protein>
    <submittedName>
        <fullName evidence="4">Sugar transferase</fullName>
    </submittedName>
</protein>
<evidence type="ECO:0000256" key="2">
    <source>
        <dbReference type="SAM" id="Phobius"/>
    </source>
</evidence>
<reference evidence="4 5" key="1">
    <citation type="journal article" date="2015" name="Stand. Genomic Sci.">
        <title>High quality draft genome sequence of the moderately halophilic bacterium Pontibacillus yanchengensis Y32(T) and comparison among Pontibacillus genomes.</title>
        <authorList>
            <person name="Huang J."/>
            <person name="Qiao Z.X."/>
            <person name="Tang J.W."/>
            <person name="Wang G."/>
        </authorList>
    </citation>
    <scope>NUCLEOTIDE SEQUENCE [LARGE SCALE GENOMIC DNA]</scope>
    <source>
        <strain evidence="4 5">Y32</strain>
    </source>
</reference>
<keyword evidence="2" id="KW-0472">Membrane</keyword>
<dbReference type="eggNOG" id="COG2148">
    <property type="taxonomic scope" value="Bacteria"/>
</dbReference>
<keyword evidence="5" id="KW-1185">Reference proteome</keyword>
<dbReference type="RefSeq" id="WP_036815073.1">
    <property type="nucleotide sequence ID" value="NZ_AVBF01000001.1"/>
</dbReference>
<feature type="domain" description="Bacterial sugar transferase" evidence="3">
    <location>
        <begin position="13"/>
        <end position="201"/>
    </location>
</feature>
<comment type="caution">
    <text evidence="4">The sequence shown here is derived from an EMBL/GenBank/DDBJ whole genome shotgun (WGS) entry which is preliminary data.</text>
</comment>
<dbReference type="InterPro" id="IPR003362">
    <property type="entry name" value="Bact_transf"/>
</dbReference>
<proteinExistence type="inferred from homology"/>
<feature type="transmembrane region" description="Helical" evidence="2">
    <location>
        <begin position="20"/>
        <end position="39"/>
    </location>
</feature>
<keyword evidence="2" id="KW-0812">Transmembrane</keyword>
<keyword evidence="4" id="KW-0808">Transferase</keyword>
<dbReference type="Proteomes" id="UP000030147">
    <property type="component" value="Unassembled WGS sequence"/>
</dbReference>
<evidence type="ECO:0000313" key="4">
    <source>
        <dbReference type="EMBL" id="KGP74567.1"/>
    </source>
</evidence>
<accession>A0A0A2TFE4</accession>
<dbReference type="AlphaFoldDB" id="A0A0A2TFE4"/>
<gene>
    <name evidence="4" type="ORF">N782_00345</name>
</gene>
<sequence length="202" mass="23365">MKHELSLKKRFLKRVFDITVSFTGLILFSWLIIGAFLIACIDTKSNGFFIQKRVGRWGNRFSVIKIKTMKKIDKLDSTVTTSNDVRITTSGKVFRKLKIDELPQLLNVLVGQMSFVGPRPDVPGYADGLAGNDRVVLSIRPGITGPATLYYRDEEEILANQTDSQYYNDYVIYPHKVKLNKQYIYNYSLKNDIYYIWKTIFK</sequence>
<organism evidence="4 5">
    <name type="scientific">Pontibacillus yanchengensis Y32</name>
    <dbReference type="NCBI Taxonomy" id="1385514"/>
    <lineage>
        <taxon>Bacteria</taxon>
        <taxon>Bacillati</taxon>
        <taxon>Bacillota</taxon>
        <taxon>Bacilli</taxon>
        <taxon>Bacillales</taxon>
        <taxon>Bacillaceae</taxon>
        <taxon>Pontibacillus</taxon>
    </lineage>
</organism>
<dbReference type="STRING" id="1385514.N782_00345"/>
<evidence type="ECO:0000259" key="3">
    <source>
        <dbReference type="Pfam" id="PF02397"/>
    </source>
</evidence>
<evidence type="ECO:0000313" key="5">
    <source>
        <dbReference type="Proteomes" id="UP000030147"/>
    </source>
</evidence>
<dbReference type="PANTHER" id="PTHR30576:SF20">
    <property type="entry name" value="QUINOVOSAMINEPHOSPHOTRANSFERAE-RELATED"/>
    <property type="match status" value="1"/>
</dbReference>
<dbReference type="GO" id="GO:0016780">
    <property type="term" value="F:phosphotransferase activity, for other substituted phosphate groups"/>
    <property type="evidence" value="ECO:0007669"/>
    <property type="project" value="TreeGrafter"/>
</dbReference>
<evidence type="ECO:0000256" key="1">
    <source>
        <dbReference type="ARBA" id="ARBA00006464"/>
    </source>
</evidence>
<name>A0A0A2TFE4_9BACI</name>
<comment type="similarity">
    <text evidence="1">Belongs to the bacterial sugar transferase family.</text>
</comment>
<dbReference type="EMBL" id="AVBF01000001">
    <property type="protein sequence ID" value="KGP74567.1"/>
    <property type="molecule type" value="Genomic_DNA"/>
</dbReference>
<dbReference type="Pfam" id="PF02397">
    <property type="entry name" value="Bac_transf"/>
    <property type="match status" value="1"/>
</dbReference>
<dbReference type="OrthoDB" id="9808602at2"/>
<keyword evidence="2" id="KW-1133">Transmembrane helix</keyword>
<dbReference type="PANTHER" id="PTHR30576">
    <property type="entry name" value="COLANIC BIOSYNTHESIS UDP-GLUCOSE LIPID CARRIER TRANSFERASE"/>
    <property type="match status" value="1"/>
</dbReference>